<dbReference type="PROSITE" id="PS00138">
    <property type="entry name" value="SUBTILASE_SER"/>
    <property type="match status" value="1"/>
</dbReference>
<dbReference type="PANTHER" id="PTHR43806:SF11">
    <property type="entry name" value="CEREVISIN-RELATED"/>
    <property type="match status" value="1"/>
</dbReference>
<evidence type="ECO:0000256" key="1">
    <source>
        <dbReference type="ARBA" id="ARBA00011073"/>
    </source>
</evidence>
<comment type="caution">
    <text evidence="9">The sequence shown here is derived from an EMBL/GenBank/DDBJ whole genome shotgun (WGS) entry which is preliminary data.</text>
</comment>
<feature type="active site" description="Charge relay system" evidence="5">
    <location>
        <position position="266"/>
    </location>
</feature>
<comment type="similarity">
    <text evidence="1 5 6">Belongs to the peptidase S8 family.</text>
</comment>
<dbReference type="InterPro" id="IPR023827">
    <property type="entry name" value="Peptidase_S8_Asp-AS"/>
</dbReference>
<dbReference type="Proteomes" id="UP000646738">
    <property type="component" value="Unassembled WGS sequence"/>
</dbReference>
<dbReference type="InterPro" id="IPR036852">
    <property type="entry name" value="Peptidase_S8/S53_dom_sf"/>
</dbReference>
<evidence type="ECO:0000256" key="4">
    <source>
        <dbReference type="ARBA" id="ARBA00022825"/>
    </source>
</evidence>
<dbReference type="SUPFAM" id="SSF52743">
    <property type="entry name" value="Subtilisin-like"/>
    <property type="match status" value="1"/>
</dbReference>
<evidence type="ECO:0000256" key="7">
    <source>
        <dbReference type="SAM" id="MobiDB-lite"/>
    </source>
</evidence>
<feature type="region of interest" description="Disordered" evidence="7">
    <location>
        <begin position="55"/>
        <end position="78"/>
    </location>
</feature>
<sequence length="514" mass="53012">MPRDRAGLPGCEHGIAPDELRPAVAGPRVEGKATQQARTRRLTLRSDVRYPLAEGVSGVRRGGHRMQGGSRSGDTMTNESFDRRAGEGQFGLYDQSVRKRENAYTGKYLVLLDCQEEERGMAALRSQAGIASAEPVRGAEAESAVRVFGAPDVNALFPELGVAVVDVAPDQREALVTAAQQEPAVIAAEPERLVYISTITDRTPEVTGYYPTYRSDEDVLERHTTAAMAVSLGPAWDETEHTWGLQAVRANHSPLTGQGVGVAVLDTGVDTAHPDLTAHIAGTASFVPGQSAQDGNGHGTHCIGTAAGPAQPQHGPRYGVAPEAQILAGKVLSNQGSGSDGQILAGIAWALSQGAKVISMSLGAPVGAGQLFSPVFESLAKRVITAGTLIVAAAGNDGGPVNHPANCPSILAVAALGKALDVAPFSCRGQGLVGAEINIAAPGVDVRSAWPMPQVYNTISGTSMATPHIAGIVALLAQGAPEATASELSKRLLSGAYRLAQPPASVGAGLGQTP</sequence>
<dbReference type="InterPro" id="IPR050131">
    <property type="entry name" value="Peptidase_S8_subtilisin-like"/>
</dbReference>
<organism evidence="9 10">
    <name type="scientific">Streptomyces rubradiris</name>
    <name type="common">Streptomyces achromogenes subsp. rubradiris</name>
    <dbReference type="NCBI Taxonomy" id="285531"/>
    <lineage>
        <taxon>Bacteria</taxon>
        <taxon>Bacillati</taxon>
        <taxon>Actinomycetota</taxon>
        <taxon>Actinomycetes</taxon>
        <taxon>Kitasatosporales</taxon>
        <taxon>Streptomycetaceae</taxon>
        <taxon>Streptomyces</taxon>
    </lineage>
</organism>
<keyword evidence="10" id="KW-1185">Reference proteome</keyword>
<feature type="active site" description="Charge relay system" evidence="5">
    <location>
        <position position="298"/>
    </location>
</feature>
<evidence type="ECO:0000256" key="3">
    <source>
        <dbReference type="ARBA" id="ARBA00022801"/>
    </source>
</evidence>
<proteinExistence type="inferred from homology"/>
<dbReference type="InterPro" id="IPR023828">
    <property type="entry name" value="Peptidase_S8_Ser-AS"/>
</dbReference>
<evidence type="ECO:0000313" key="10">
    <source>
        <dbReference type="Proteomes" id="UP000646738"/>
    </source>
</evidence>
<gene>
    <name evidence="9" type="ORF">Srubr_34790</name>
</gene>
<dbReference type="InterPro" id="IPR015500">
    <property type="entry name" value="Peptidase_S8_subtilisin-rel"/>
</dbReference>
<dbReference type="InterPro" id="IPR000209">
    <property type="entry name" value="Peptidase_S8/S53_dom"/>
</dbReference>
<dbReference type="PRINTS" id="PR00723">
    <property type="entry name" value="SUBTILISIN"/>
</dbReference>
<evidence type="ECO:0000313" key="9">
    <source>
        <dbReference type="EMBL" id="GHI53633.1"/>
    </source>
</evidence>
<evidence type="ECO:0000259" key="8">
    <source>
        <dbReference type="Pfam" id="PF00082"/>
    </source>
</evidence>
<evidence type="ECO:0000256" key="6">
    <source>
        <dbReference type="RuleBase" id="RU003355"/>
    </source>
</evidence>
<dbReference type="Pfam" id="PF00082">
    <property type="entry name" value="Peptidase_S8"/>
    <property type="match status" value="1"/>
</dbReference>
<dbReference type="PROSITE" id="PS00136">
    <property type="entry name" value="SUBTILASE_ASP"/>
    <property type="match status" value="1"/>
</dbReference>
<feature type="domain" description="Peptidase S8/S53" evidence="8">
    <location>
        <begin position="257"/>
        <end position="504"/>
    </location>
</feature>
<evidence type="ECO:0000256" key="2">
    <source>
        <dbReference type="ARBA" id="ARBA00022670"/>
    </source>
</evidence>
<feature type="active site" description="Charge relay system" evidence="5">
    <location>
        <position position="463"/>
    </location>
</feature>
<keyword evidence="3 5" id="KW-0378">Hydrolase</keyword>
<name>A0ABQ3RCQ2_STRRR</name>
<keyword evidence="4 5" id="KW-0720">Serine protease</keyword>
<reference evidence="10" key="1">
    <citation type="submission" date="2023-07" db="EMBL/GenBank/DDBJ databases">
        <title>Whole genome shotgun sequence of Streptomyces achromogenes subsp. rubradiris NBRC 14000.</title>
        <authorList>
            <person name="Komaki H."/>
            <person name="Tamura T."/>
        </authorList>
    </citation>
    <scope>NUCLEOTIDE SEQUENCE [LARGE SCALE GENOMIC DNA]</scope>
    <source>
        <strain evidence="10">NBRC 14000</strain>
    </source>
</reference>
<dbReference type="Gene3D" id="3.40.50.200">
    <property type="entry name" value="Peptidase S8/S53 domain"/>
    <property type="match status" value="1"/>
</dbReference>
<dbReference type="PROSITE" id="PS51892">
    <property type="entry name" value="SUBTILASE"/>
    <property type="match status" value="1"/>
</dbReference>
<dbReference type="PANTHER" id="PTHR43806">
    <property type="entry name" value="PEPTIDASE S8"/>
    <property type="match status" value="1"/>
</dbReference>
<protein>
    <recommendedName>
        <fullName evidence="8">Peptidase S8/S53 domain-containing protein</fullName>
    </recommendedName>
</protein>
<dbReference type="EMBL" id="BNEA01000015">
    <property type="protein sequence ID" value="GHI53633.1"/>
    <property type="molecule type" value="Genomic_DNA"/>
</dbReference>
<accession>A0ABQ3RCQ2</accession>
<evidence type="ECO:0000256" key="5">
    <source>
        <dbReference type="PROSITE-ProRule" id="PRU01240"/>
    </source>
</evidence>
<keyword evidence="2 5" id="KW-0645">Protease</keyword>